<sequence length="45" mass="5001">MNDKHYKEPAFLQMNVISVKSLQRLLAGNVPASFLLPGLSSEAVW</sequence>
<accession>A6IDF7</accession>
<dbReference type="EMBL" id="CH473958">
    <property type="protein sequence ID" value="EDM09340.1"/>
    <property type="molecule type" value="Genomic_DNA"/>
</dbReference>
<protein>
    <submittedName>
        <fullName evidence="1">RCG46157, isoform CRA_b</fullName>
    </submittedName>
</protein>
<evidence type="ECO:0000313" key="2">
    <source>
        <dbReference type="Proteomes" id="UP000234681"/>
    </source>
</evidence>
<organism evidence="1 2">
    <name type="scientific">Rattus norvegicus</name>
    <name type="common">Rat</name>
    <dbReference type="NCBI Taxonomy" id="10116"/>
    <lineage>
        <taxon>Eukaryota</taxon>
        <taxon>Metazoa</taxon>
        <taxon>Chordata</taxon>
        <taxon>Craniata</taxon>
        <taxon>Vertebrata</taxon>
        <taxon>Euteleostomi</taxon>
        <taxon>Mammalia</taxon>
        <taxon>Eutheria</taxon>
        <taxon>Euarchontoglires</taxon>
        <taxon>Glires</taxon>
        <taxon>Rodentia</taxon>
        <taxon>Myomorpha</taxon>
        <taxon>Muroidea</taxon>
        <taxon>Muridae</taxon>
        <taxon>Murinae</taxon>
        <taxon>Rattus</taxon>
    </lineage>
</organism>
<dbReference type="AlphaFoldDB" id="A6IDF7"/>
<proteinExistence type="predicted"/>
<name>A6IDF7_RAT</name>
<reference evidence="1 2" key="1">
    <citation type="submission" date="2005-09" db="EMBL/GenBank/DDBJ databases">
        <authorList>
            <person name="Mural R.J."/>
            <person name="Li P.W."/>
            <person name="Adams M.D."/>
            <person name="Amanatides P.G."/>
            <person name="Baden-Tillson H."/>
            <person name="Barnstead M."/>
            <person name="Chin S.H."/>
            <person name="Dew I."/>
            <person name="Evans C.A."/>
            <person name="Ferriera S."/>
            <person name="Flanigan M."/>
            <person name="Fosler C."/>
            <person name="Glodek A."/>
            <person name="Gu Z."/>
            <person name="Holt R.A."/>
            <person name="Jennings D."/>
            <person name="Kraft C.L."/>
            <person name="Lu F."/>
            <person name="Nguyen T."/>
            <person name="Nusskern D.R."/>
            <person name="Pfannkoch C.M."/>
            <person name="Sitter C."/>
            <person name="Sutton G.G."/>
            <person name="Venter J.C."/>
            <person name="Wang Z."/>
            <person name="Woodage T."/>
            <person name="Zheng X.H."/>
            <person name="Zhong F."/>
        </authorList>
    </citation>
    <scope>NUCLEOTIDE SEQUENCE [LARGE SCALE GENOMIC DNA]</scope>
    <source>
        <strain>BN</strain>
        <strain evidence="2">Sprague-Dawley</strain>
    </source>
</reference>
<gene>
    <name evidence="1" type="ORF">rCG_46157</name>
</gene>
<evidence type="ECO:0000313" key="1">
    <source>
        <dbReference type="EMBL" id="EDM09340.1"/>
    </source>
</evidence>
<dbReference type="Proteomes" id="UP000234681">
    <property type="component" value="Chromosome 13"/>
</dbReference>